<evidence type="ECO:0000313" key="1">
    <source>
        <dbReference type="EMBL" id="ODV82112.1"/>
    </source>
</evidence>
<name>A0A1E4SRS7_9ASCO</name>
<dbReference type="EMBL" id="KV453909">
    <property type="protein sequence ID" value="ODV82112.1"/>
    <property type="molecule type" value="Genomic_DNA"/>
</dbReference>
<dbReference type="GeneID" id="30985554"/>
<accession>A0A1E4SRS7</accession>
<keyword evidence="2" id="KW-1185">Reference proteome</keyword>
<organism evidence="1 2">
    <name type="scientific">Suhomyces tanzawaensis NRRL Y-17324</name>
    <dbReference type="NCBI Taxonomy" id="984487"/>
    <lineage>
        <taxon>Eukaryota</taxon>
        <taxon>Fungi</taxon>
        <taxon>Dikarya</taxon>
        <taxon>Ascomycota</taxon>
        <taxon>Saccharomycotina</taxon>
        <taxon>Pichiomycetes</taxon>
        <taxon>Debaryomycetaceae</taxon>
        <taxon>Suhomyces</taxon>
    </lineage>
</organism>
<sequence length="53" mass="6159">MAVLHRILVLPVRRQTLDSIGSIASWVLQIEEGFRSQELRVIHRYLAIFNCLP</sequence>
<evidence type="ECO:0000313" key="2">
    <source>
        <dbReference type="Proteomes" id="UP000094285"/>
    </source>
</evidence>
<dbReference type="RefSeq" id="XP_020067234.1">
    <property type="nucleotide sequence ID" value="XM_020211418.1"/>
</dbReference>
<reference evidence="2" key="1">
    <citation type="submission" date="2016-05" db="EMBL/GenBank/DDBJ databases">
        <title>Comparative genomics of biotechnologically important yeasts.</title>
        <authorList>
            <consortium name="DOE Joint Genome Institute"/>
            <person name="Riley R."/>
            <person name="Haridas S."/>
            <person name="Wolfe K.H."/>
            <person name="Lopes M.R."/>
            <person name="Hittinger C.T."/>
            <person name="Goker M."/>
            <person name="Salamov A."/>
            <person name="Wisecaver J."/>
            <person name="Long T.M."/>
            <person name="Aerts A.L."/>
            <person name="Barry K."/>
            <person name="Choi C."/>
            <person name="Clum A."/>
            <person name="Coughlan A.Y."/>
            <person name="Deshpande S."/>
            <person name="Douglass A.P."/>
            <person name="Hanson S.J."/>
            <person name="Klenk H.-P."/>
            <person name="Labutti K."/>
            <person name="Lapidus A."/>
            <person name="Lindquist E."/>
            <person name="Lipzen A."/>
            <person name="Meier-Kolthoff J.P."/>
            <person name="Ohm R.A."/>
            <person name="Otillar R.P."/>
            <person name="Pangilinan J."/>
            <person name="Peng Y."/>
            <person name="Rokas A."/>
            <person name="Rosa C.A."/>
            <person name="Scheuner C."/>
            <person name="Sibirny A.A."/>
            <person name="Slot J.C."/>
            <person name="Stielow J.B."/>
            <person name="Sun H."/>
            <person name="Kurtzman C.P."/>
            <person name="Blackwell M."/>
            <person name="Grigoriev I.V."/>
            <person name="Jeffries T.W."/>
        </authorList>
    </citation>
    <scope>NUCLEOTIDE SEQUENCE [LARGE SCALE GENOMIC DNA]</scope>
    <source>
        <strain evidence="2">NRRL Y-17324</strain>
    </source>
</reference>
<gene>
    <name evidence="1" type="ORF">CANTADRAFT_88044</name>
</gene>
<protein>
    <submittedName>
        <fullName evidence="1">Uncharacterized protein</fullName>
    </submittedName>
</protein>
<proteinExistence type="predicted"/>
<dbReference type="AlphaFoldDB" id="A0A1E4SRS7"/>
<dbReference type="Proteomes" id="UP000094285">
    <property type="component" value="Unassembled WGS sequence"/>
</dbReference>